<keyword evidence="3" id="KW-0804">Transcription</keyword>
<evidence type="ECO:0000256" key="3">
    <source>
        <dbReference type="ARBA" id="ARBA00023163"/>
    </source>
</evidence>
<keyword evidence="2" id="KW-0238">DNA-binding</keyword>
<dbReference type="PANTHER" id="PTHR33154:SF18">
    <property type="entry name" value="ARSENICAL RESISTANCE OPERON REPRESSOR"/>
    <property type="match status" value="1"/>
</dbReference>
<dbReference type="InterPro" id="IPR001845">
    <property type="entry name" value="HTH_ArsR_DNA-bd_dom"/>
</dbReference>
<evidence type="ECO:0000313" key="6">
    <source>
        <dbReference type="Proteomes" id="UP001057134"/>
    </source>
</evidence>
<organism evidence="5 6">
    <name type="scientific">Paenibacillus konkukensis</name>
    <dbReference type="NCBI Taxonomy" id="2020716"/>
    <lineage>
        <taxon>Bacteria</taxon>
        <taxon>Bacillati</taxon>
        <taxon>Bacillota</taxon>
        <taxon>Bacilli</taxon>
        <taxon>Bacillales</taxon>
        <taxon>Paenibacillaceae</taxon>
        <taxon>Paenibacillus</taxon>
    </lineage>
</organism>
<accession>A0ABY4RFZ3</accession>
<dbReference type="SMART" id="SM00418">
    <property type="entry name" value="HTH_ARSR"/>
    <property type="match status" value="1"/>
</dbReference>
<name>A0ABY4RFZ3_9BACL</name>
<dbReference type="InterPro" id="IPR036390">
    <property type="entry name" value="WH_DNA-bd_sf"/>
</dbReference>
<feature type="domain" description="HTH arsR-type" evidence="4">
    <location>
        <begin position="1"/>
        <end position="96"/>
    </location>
</feature>
<dbReference type="RefSeq" id="WP_249863288.1">
    <property type="nucleotide sequence ID" value="NZ_CP027059.1"/>
</dbReference>
<dbReference type="Pfam" id="PF01022">
    <property type="entry name" value="HTH_5"/>
    <property type="match status" value="1"/>
</dbReference>
<dbReference type="InterPro" id="IPR051081">
    <property type="entry name" value="HTH_MetalResp_TranReg"/>
</dbReference>
<keyword evidence="1" id="KW-0805">Transcription regulation</keyword>
<dbReference type="PROSITE" id="PS50987">
    <property type="entry name" value="HTH_ARSR_2"/>
    <property type="match status" value="1"/>
</dbReference>
<keyword evidence="6" id="KW-1185">Reference proteome</keyword>
<sequence>MEQINELAENLKLLGDKTRLTILALLKERPLCVCDIVDILETSQPNASQHLRKLKSAGLVSETRKGQWIYYSLNIEGKIYIQAVLDYIPSLKQKIDPMKNDCCE</sequence>
<dbReference type="PRINTS" id="PR00778">
    <property type="entry name" value="HTHARSR"/>
</dbReference>
<dbReference type="PANTHER" id="PTHR33154">
    <property type="entry name" value="TRANSCRIPTIONAL REGULATOR, ARSR FAMILY"/>
    <property type="match status" value="1"/>
</dbReference>
<dbReference type="CDD" id="cd00090">
    <property type="entry name" value="HTH_ARSR"/>
    <property type="match status" value="1"/>
</dbReference>
<evidence type="ECO:0000256" key="2">
    <source>
        <dbReference type="ARBA" id="ARBA00023125"/>
    </source>
</evidence>
<gene>
    <name evidence="5" type="primary">aseR</name>
    <name evidence="5" type="ORF">SK3146_00176</name>
</gene>
<protein>
    <submittedName>
        <fullName evidence="5">HTH-type transcriptional repressor AseR</fullName>
    </submittedName>
</protein>
<dbReference type="Gene3D" id="1.10.10.10">
    <property type="entry name" value="Winged helix-like DNA-binding domain superfamily/Winged helix DNA-binding domain"/>
    <property type="match status" value="1"/>
</dbReference>
<reference evidence="5" key="1">
    <citation type="submission" date="2018-02" db="EMBL/GenBank/DDBJ databases">
        <authorList>
            <person name="Kim S.-K."/>
            <person name="Jung H.-I."/>
            <person name="Lee S.-W."/>
        </authorList>
    </citation>
    <scope>NUCLEOTIDE SEQUENCE</scope>
    <source>
        <strain evidence="5">SK3146</strain>
    </source>
</reference>
<dbReference type="EMBL" id="CP027059">
    <property type="protein sequence ID" value="UQZ81020.1"/>
    <property type="molecule type" value="Genomic_DNA"/>
</dbReference>
<dbReference type="Proteomes" id="UP001057134">
    <property type="component" value="Chromosome"/>
</dbReference>
<dbReference type="InterPro" id="IPR036388">
    <property type="entry name" value="WH-like_DNA-bd_sf"/>
</dbReference>
<dbReference type="NCBIfam" id="NF033788">
    <property type="entry name" value="HTH_metalloreg"/>
    <property type="match status" value="1"/>
</dbReference>
<dbReference type="SUPFAM" id="SSF46785">
    <property type="entry name" value="Winged helix' DNA-binding domain"/>
    <property type="match status" value="1"/>
</dbReference>
<evidence type="ECO:0000256" key="1">
    <source>
        <dbReference type="ARBA" id="ARBA00023015"/>
    </source>
</evidence>
<dbReference type="InterPro" id="IPR011991">
    <property type="entry name" value="ArsR-like_HTH"/>
</dbReference>
<evidence type="ECO:0000259" key="4">
    <source>
        <dbReference type="PROSITE" id="PS50987"/>
    </source>
</evidence>
<reference evidence="5" key="2">
    <citation type="journal article" date="2021" name="J Anim Sci Technol">
        <title>Complete genome sequence of Paenibacillus konkukensis sp. nov. SK3146 as a potential probiotic strain.</title>
        <authorList>
            <person name="Jung H.I."/>
            <person name="Park S."/>
            <person name="Niu K.M."/>
            <person name="Lee S.W."/>
            <person name="Kothari D."/>
            <person name="Yi K.J."/>
            <person name="Kim S.K."/>
        </authorList>
    </citation>
    <scope>NUCLEOTIDE SEQUENCE</scope>
    <source>
        <strain evidence="5">SK3146</strain>
    </source>
</reference>
<proteinExistence type="predicted"/>
<evidence type="ECO:0000313" key="5">
    <source>
        <dbReference type="EMBL" id="UQZ81020.1"/>
    </source>
</evidence>